<sequence length="86" mass="9067">INTTAGVAVMDIMDILRIANFVEDLHQRLLTVVLPEIPASGAGEAATAAAENLVVMPVEAFTTVVGIEEIIMTRELSGGTAESSWQ</sequence>
<organism evidence="1 2">
    <name type="scientific">Catagonus wagneri</name>
    <name type="common">Chacoan peccary</name>
    <dbReference type="NCBI Taxonomy" id="51154"/>
    <lineage>
        <taxon>Eukaryota</taxon>
        <taxon>Metazoa</taxon>
        <taxon>Chordata</taxon>
        <taxon>Craniata</taxon>
        <taxon>Vertebrata</taxon>
        <taxon>Euteleostomi</taxon>
        <taxon>Mammalia</taxon>
        <taxon>Eutheria</taxon>
        <taxon>Laurasiatheria</taxon>
        <taxon>Artiodactyla</taxon>
        <taxon>Suina</taxon>
        <taxon>Tayassuidae</taxon>
        <taxon>Catagonus</taxon>
    </lineage>
</organism>
<reference evidence="1" key="1">
    <citation type="submission" date="2025-08" db="UniProtKB">
        <authorList>
            <consortium name="Ensembl"/>
        </authorList>
    </citation>
    <scope>IDENTIFICATION</scope>
</reference>
<reference evidence="1" key="2">
    <citation type="submission" date="2025-09" db="UniProtKB">
        <authorList>
            <consortium name="Ensembl"/>
        </authorList>
    </citation>
    <scope>IDENTIFICATION</scope>
</reference>
<dbReference type="Proteomes" id="UP000694540">
    <property type="component" value="Unplaced"/>
</dbReference>
<proteinExistence type="predicted"/>
<evidence type="ECO:0000313" key="2">
    <source>
        <dbReference type="Proteomes" id="UP000694540"/>
    </source>
</evidence>
<keyword evidence="2" id="KW-1185">Reference proteome</keyword>
<accession>A0A8C3X8K8</accession>
<evidence type="ECO:0000313" key="1">
    <source>
        <dbReference type="Ensembl" id="ENSCWAP00000025701.1"/>
    </source>
</evidence>
<dbReference type="Ensembl" id="ENSCWAT00000027858.1">
    <property type="protein sequence ID" value="ENSCWAP00000025701.1"/>
    <property type="gene ID" value="ENSCWAG00000019495.1"/>
</dbReference>
<dbReference type="AlphaFoldDB" id="A0A8C3X8K8"/>
<name>A0A8C3X8K8_9CETA</name>
<protein>
    <submittedName>
        <fullName evidence="1">Uncharacterized protein</fullName>
    </submittedName>
</protein>